<evidence type="ECO:0000313" key="2">
    <source>
        <dbReference type="EMBL" id="EKG16456.1"/>
    </source>
</evidence>
<dbReference type="VEuPathDB" id="FungiDB:MPH_06232"/>
<dbReference type="AlphaFoldDB" id="K2R2G9"/>
<dbReference type="OrthoDB" id="202203at2759"/>
<dbReference type="Pfam" id="PF07992">
    <property type="entry name" value="Pyr_redox_2"/>
    <property type="match status" value="1"/>
</dbReference>
<protein>
    <recommendedName>
        <fullName evidence="1">FAD/NAD(P)-binding domain-containing protein</fullName>
    </recommendedName>
</protein>
<dbReference type="EMBL" id="AHHD01000267">
    <property type="protein sequence ID" value="EKG16456.1"/>
    <property type="molecule type" value="Genomic_DNA"/>
</dbReference>
<dbReference type="InParanoid" id="K2R2G9"/>
<comment type="caution">
    <text evidence="2">The sequence shown here is derived from an EMBL/GenBank/DDBJ whole genome shotgun (WGS) entry which is preliminary data.</text>
</comment>
<evidence type="ECO:0000313" key="3">
    <source>
        <dbReference type="Proteomes" id="UP000007129"/>
    </source>
</evidence>
<dbReference type="FunCoup" id="K2R2G9">
    <property type="interactions" value="361"/>
</dbReference>
<dbReference type="STRING" id="1126212.K2R2G9"/>
<feature type="domain" description="FAD/NAD(P)-binding" evidence="1">
    <location>
        <begin position="128"/>
        <end position="279"/>
    </location>
</feature>
<dbReference type="InterPro" id="IPR036188">
    <property type="entry name" value="FAD/NAD-bd_sf"/>
</dbReference>
<dbReference type="GO" id="GO:0050660">
    <property type="term" value="F:flavin adenine dinucleotide binding"/>
    <property type="evidence" value="ECO:0007669"/>
    <property type="project" value="TreeGrafter"/>
</dbReference>
<dbReference type="PANTHER" id="PTHR43735:SF25">
    <property type="entry name" value="NAD(P)H DEHYDROGENASE 3"/>
    <property type="match status" value="1"/>
</dbReference>
<evidence type="ECO:0000259" key="1">
    <source>
        <dbReference type="Pfam" id="PF07992"/>
    </source>
</evidence>
<dbReference type="SUPFAM" id="SSF51905">
    <property type="entry name" value="FAD/NAD(P)-binding domain"/>
    <property type="match status" value="2"/>
</dbReference>
<dbReference type="GO" id="GO:0005737">
    <property type="term" value="C:cytoplasm"/>
    <property type="evidence" value="ECO:0007669"/>
    <property type="project" value="TreeGrafter"/>
</dbReference>
<proteinExistence type="predicted"/>
<dbReference type="Gene3D" id="3.50.50.100">
    <property type="match status" value="1"/>
</dbReference>
<dbReference type="Proteomes" id="UP000007129">
    <property type="component" value="Unassembled WGS sequence"/>
</dbReference>
<dbReference type="Gene3D" id="3.50.50.60">
    <property type="entry name" value="FAD/NAD(P)-binding domain"/>
    <property type="match status" value="2"/>
</dbReference>
<dbReference type="HOGENOM" id="CLU_019845_1_0_1"/>
<sequence length="310" mass="33988">MSNHNVVVLGGSFAGLGVSHNLLRHVIPQLPNSSNYRLILVSPSDHFYFKIAAPRMAPREDLIAFDQIMQPFTESLSKYSQFEFVQAYARAVDPATRDIIVEHVHGEKNTTTLHYDTLITEAALREFRDKVKSAQKIIIAGGGAVGVELAGELGFDYSKHKDIVLYSGTDSLLSRVRSDVGKRAEKYLQQMGVTVVHHIKILSSDTDIEEKEVLHLSDGSLYTADLFIDARGSKLNNDFLPPSWLNERGAVAVDEHQRVKAAGPGARIYAVGDIASNSRGSAMDIQFALPPLISVIEYDLSNGKSGAQPT</sequence>
<dbReference type="eggNOG" id="KOG2495">
    <property type="taxonomic scope" value="Eukaryota"/>
</dbReference>
<accession>K2R2G9</accession>
<organism evidence="2 3">
    <name type="scientific">Macrophomina phaseolina (strain MS6)</name>
    <name type="common">Charcoal rot fungus</name>
    <dbReference type="NCBI Taxonomy" id="1126212"/>
    <lineage>
        <taxon>Eukaryota</taxon>
        <taxon>Fungi</taxon>
        <taxon>Dikarya</taxon>
        <taxon>Ascomycota</taxon>
        <taxon>Pezizomycotina</taxon>
        <taxon>Dothideomycetes</taxon>
        <taxon>Dothideomycetes incertae sedis</taxon>
        <taxon>Botryosphaeriales</taxon>
        <taxon>Botryosphaeriaceae</taxon>
        <taxon>Macrophomina</taxon>
    </lineage>
</organism>
<dbReference type="PANTHER" id="PTHR43735">
    <property type="entry name" value="APOPTOSIS-INDUCING FACTOR 1"/>
    <property type="match status" value="1"/>
</dbReference>
<dbReference type="GO" id="GO:0004174">
    <property type="term" value="F:electron-transferring-flavoprotein dehydrogenase activity"/>
    <property type="evidence" value="ECO:0007669"/>
    <property type="project" value="TreeGrafter"/>
</dbReference>
<reference evidence="2 3" key="1">
    <citation type="journal article" date="2012" name="BMC Genomics">
        <title>Tools to kill: Genome of one of the most destructive plant pathogenic fungi Macrophomina phaseolina.</title>
        <authorList>
            <person name="Islam M.S."/>
            <person name="Haque M.S."/>
            <person name="Islam M.M."/>
            <person name="Emdad E.M."/>
            <person name="Halim A."/>
            <person name="Hossen Q.M.M."/>
            <person name="Hossain M.Z."/>
            <person name="Ahmed B."/>
            <person name="Rahim S."/>
            <person name="Rahman M.S."/>
            <person name="Alam M.M."/>
            <person name="Hou S."/>
            <person name="Wan X."/>
            <person name="Saito J.A."/>
            <person name="Alam M."/>
        </authorList>
    </citation>
    <scope>NUCLEOTIDE SEQUENCE [LARGE SCALE GENOMIC DNA]</scope>
    <source>
        <strain evidence="2 3">MS6</strain>
    </source>
</reference>
<dbReference type="InterPro" id="IPR023753">
    <property type="entry name" value="FAD/NAD-binding_dom"/>
</dbReference>
<gene>
    <name evidence="2" type="ORF">MPH_06232</name>
</gene>
<name>K2R2G9_MACPH</name>